<dbReference type="Proteomes" id="UP000249061">
    <property type="component" value="Unassembled WGS sequence"/>
</dbReference>
<sequence>MPPSRPQVRSSRPSKHAPSGDRHPAHAPITHTPASQRWSAAHVPQKVRAGPQASMELFPAHRPSGVQQADMHAQVVTVPLSGTPASGPGGRGSHFAATHCSTERHTEHSAPRTPQAVRASPGTHSPAEQHPLHVAALQGRSPQATKNIMGKHSTSHRIDRGVWHCAGVASRAAMYSPDMRRAGLLLFLLGVAGCRCDGGGVTARYGELVFVVPDGAGEKLLTDATVTAPPVFMLTEGRSAVQVRNIGLESATIVSVTRDEGDDSLQLEDAVGLAVEGNADATLSLLFRAPQALDPSTAEVTHTARFTLTLEGTSAATNTIHLTVVATAVARDCYVPTLVDFGAVPLNHAVIKRVTLTNGAPLPSSATVGAITGGDAVFSLEGSASFEIPAEGSADLPLRFSPLDTRAYEATFTLKRGELCPEGTVTLRGSGDDTALAWSPQRINFGRVPLNDSSTRTVTLTNRSNVDLPLSTTLAPQNFLVEMNAPAVLPANGSATVSVSCRPSTLGPMTDVLTIDIGTTPVTPARIGLDCIGGGPRIVAAPTPFQFGGVPYNSTGTALTRRRLIVQNVGTAPPAPGDTSHNLFLGRDGSLPWFAVVPTNNATRASEFSVGLISTYDAAKGVPAIAGQNLLEFEVTLAPTNANERRADLLIYSNDSKEPVLRIAMTASPRQPENCTVTVAPEGANFGAAPRGASLTRTLLVKNESTVSGNQCLISGIEMAPGSNLAFRVTEPSSAALLIPAGRQQPIIVTALVPADAAVGSYLRGTLRFNIGNSGAARQLPVDLQVSRCLLVDPPLLDFGVVQQNCTSASKPVTVYNTCGVPISVAPATPPAPYRFTASPFTNGPISLQPAQSATMLVAAAPTTTGSFSTTMLFDTVQSGEAVQEGVALRVVSDPVGFQSDTFEQSTAKVDILFVIDDSCSMADEQQALASNFMSFISGATQGAGDWQIGVTTTDLFAQRGVLRAGAPGQPAVLTPSTPNVATVFASNVQVGVTGSGYEQPFACMQAAVTEPNRSGLNAGFLRDDAALAVVLVTDAIEQSQGTVNQYVSTLRGLKNNLPELVNVSVVGPFSAASASCSIEGIDDGRYASIVTATNGARADICTNDWARELTNVSESVFSARKSFSLTGSPRSMGDVTVTVNGNTMSSGWRLDAANNAVVFTTPPPAGADIVVGYRTACF</sequence>
<keyword evidence="2" id="KW-0963">Cytoplasm</keyword>
<dbReference type="AlphaFoldDB" id="A0A2W5TR58"/>
<comment type="caution">
    <text evidence="5">The sequence shown here is derived from an EMBL/GenBank/DDBJ whole genome shotgun (WGS) entry which is preliminary data.</text>
</comment>
<dbReference type="GO" id="GO:0005737">
    <property type="term" value="C:cytoplasm"/>
    <property type="evidence" value="ECO:0007669"/>
    <property type="project" value="UniProtKB-SubCell"/>
</dbReference>
<accession>A0A2W5TR58</accession>
<dbReference type="PANTHER" id="PTHR46127">
    <property type="entry name" value="CILIA- AND FLAGELLA-ASSOCIATED PROTEIN 65"/>
    <property type="match status" value="1"/>
</dbReference>
<proteinExistence type="predicted"/>
<dbReference type="InterPro" id="IPR052614">
    <property type="entry name" value="CFAP65"/>
</dbReference>
<dbReference type="InterPro" id="IPR013783">
    <property type="entry name" value="Ig-like_fold"/>
</dbReference>
<evidence type="ECO:0000313" key="6">
    <source>
        <dbReference type="Proteomes" id="UP000249061"/>
    </source>
</evidence>
<dbReference type="EMBL" id="QFQP01000006">
    <property type="protein sequence ID" value="PZR15026.1"/>
    <property type="molecule type" value="Genomic_DNA"/>
</dbReference>
<feature type="region of interest" description="Disordered" evidence="3">
    <location>
        <begin position="104"/>
        <end position="128"/>
    </location>
</feature>
<evidence type="ECO:0000256" key="1">
    <source>
        <dbReference type="ARBA" id="ARBA00004496"/>
    </source>
</evidence>
<evidence type="ECO:0000259" key="4">
    <source>
        <dbReference type="Pfam" id="PF15780"/>
    </source>
</evidence>
<dbReference type="SUPFAM" id="SSF53300">
    <property type="entry name" value="vWA-like"/>
    <property type="match status" value="1"/>
</dbReference>
<evidence type="ECO:0000256" key="3">
    <source>
        <dbReference type="SAM" id="MobiDB-lite"/>
    </source>
</evidence>
<protein>
    <recommendedName>
        <fullName evidence="4">Abnormal spindle-like microcephaly-associated protein ASH domain-containing protein</fullName>
    </recommendedName>
</protein>
<gene>
    <name evidence="5" type="ORF">DI536_09625</name>
</gene>
<name>A0A2W5TR58_9BACT</name>
<dbReference type="Pfam" id="PF15780">
    <property type="entry name" value="ASH"/>
    <property type="match status" value="1"/>
</dbReference>
<feature type="compositionally biased region" description="Low complexity" evidence="3">
    <location>
        <begin position="1"/>
        <end position="11"/>
    </location>
</feature>
<dbReference type="Gene3D" id="2.60.40.10">
    <property type="entry name" value="Immunoglobulins"/>
    <property type="match status" value="4"/>
</dbReference>
<dbReference type="InterPro" id="IPR031549">
    <property type="entry name" value="ASH"/>
</dbReference>
<feature type="domain" description="Abnormal spindle-like microcephaly-associated protein ASH" evidence="4">
    <location>
        <begin position="441"/>
        <end position="515"/>
    </location>
</feature>
<dbReference type="NCBIfam" id="NF012200">
    <property type="entry name" value="choice_anch_D"/>
    <property type="match status" value="2"/>
</dbReference>
<feature type="region of interest" description="Disordered" evidence="3">
    <location>
        <begin position="1"/>
        <end position="49"/>
    </location>
</feature>
<dbReference type="PANTHER" id="PTHR46127:SF1">
    <property type="entry name" value="CILIA- AND FLAGELLA-ASSOCIATED PROTEIN 65"/>
    <property type="match status" value="1"/>
</dbReference>
<comment type="subcellular location">
    <subcellularLocation>
        <location evidence="1">Cytoplasm</location>
    </subcellularLocation>
</comment>
<evidence type="ECO:0000256" key="2">
    <source>
        <dbReference type="ARBA" id="ARBA00022490"/>
    </source>
</evidence>
<evidence type="ECO:0000313" key="5">
    <source>
        <dbReference type="EMBL" id="PZR15026.1"/>
    </source>
</evidence>
<dbReference type="InterPro" id="IPR036465">
    <property type="entry name" value="vWFA_dom_sf"/>
</dbReference>
<reference evidence="5 6" key="1">
    <citation type="submission" date="2017-08" db="EMBL/GenBank/DDBJ databases">
        <title>Infants hospitalized years apart are colonized by the same room-sourced microbial strains.</title>
        <authorList>
            <person name="Brooks B."/>
            <person name="Olm M.R."/>
            <person name="Firek B.A."/>
            <person name="Baker R."/>
            <person name="Thomas B.C."/>
            <person name="Morowitz M.J."/>
            <person name="Banfield J.F."/>
        </authorList>
    </citation>
    <scope>NUCLEOTIDE SEQUENCE [LARGE SCALE GENOMIC DNA]</scope>
    <source>
        <strain evidence="5">S2_003_000_R2_14</strain>
    </source>
</reference>
<organism evidence="5 6">
    <name type="scientific">Archangium gephyra</name>
    <dbReference type="NCBI Taxonomy" id="48"/>
    <lineage>
        <taxon>Bacteria</taxon>
        <taxon>Pseudomonadati</taxon>
        <taxon>Myxococcota</taxon>
        <taxon>Myxococcia</taxon>
        <taxon>Myxococcales</taxon>
        <taxon>Cystobacterineae</taxon>
        <taxon>Archangiaceae</taxon>
        <taxon>Archangium</taxon>
    </lineage>
</organism>